<evidence type="ECO:0000313" key="2">
    <source>
        <dbReference type="Proteomes" id="UP000814140"/>
    </source>
</evidence>
<proteinExistence type="predicted"/>
<accession>A0ACB8SMT5</accession>
<dbReference type="EMBL" id="MU277252">
    <property type="protein sequence ID" value="KAI0057091.1"/>
    <property type="molecule type" value="Genomic_DNA"/>
</dbReference>
<reference evidence="1" key="2">
    <citation type="journal article" date="2022" name="New Phytol.">
        <title>Evolutionary transition to the ectomycorrhizal habit in the genomes of a hyperdiverse lineage of mushroom-forming fungi.</title>
        <authorList>
            <person name="Looney B."/>
            <person name="Miyauchi S."/>
            <person name="Morin E."/>
            <person name="Drula E."/>
            <person name="Courty P.E."/>
            <person name="Kohler A."/>
            <person name="Kuo A."/>
            <person name="LaButti K."/>
            <person name="Pangilinan J."/>
            <person name="Lipzen A."/>
            <person name="Riley R."/>
            <person name="Andreopoulos W."/>
            <person name="He G."/>
            <person name="Johnson J."/>
            <person name="Nolan M."/>
            <person name="Tritt A."/>
            <person name="Barry K.W."/>
            <person name="Grigoriev I.V."/>
            <person name="Nagy L.G."/>
            <person name="Hibbett D."/>
            <person name="Henrissat B."/>
            <person name="Matheny P.B."/>
            <person name="Labbe J."/>
            <person name="Martin F.M."/>
        </authorList>
    </citation>
    <scope>NUCLEOTIDE SEQUENCE</scope>
    <source>
        <strain evidence="1">HHB10654</strain>
    </source>
</reference>
<reference evidence="1" key="1">
    <citation type="submission" date="2021-03" db="EMBL/GenBank/DDBJ databases">
        <authorList>
            <consortium name="DOE Joint Genome Institute"/>
            <person name="Ahrendt S."/>
            <person name="Looney B.P."/>
            <person name="Miyauchi S."/>
            <person name="Morin E."/>
            <person name="Drula E."/>
            <person name="Courty P.E."/>
            <person name="Chicoki N."/>
            <person name="Fauchery L."/>
            <person name="Kohler A."/>
            <person name="Kuo A."/>
            <person name="Labutti K."/>
            <person name="Pangilinan J."/>
            <person name="Lipzen A."/>
            <person name="Riley R."/>
            <person name="Andreopoulos W."/>
            <person name="He G."/>
            <person name="Johnson J."/>
            <person name="Barry K.W."/>
            <person name="Grigoriev I.V."/>
            <person name="Nagy L."/>
            <person name="Hibbett D."/>
            <person name="Henrissat B."/>
            <person name="Matheny P.B."/>
            <person name="Labbe J."/>
            <person name="Martin F."/>
        </authorList>
    </citation>
    <scope>NUCLEOTIDE SEQUENCE</scope>
    <source>
        <strain evidence="1">HHB10654</strain>
    </source>
</reference>
<gene>
    <name evidence="1" type="ORF">BV25DRAFT_1902857</name>
</gene>
<protein>
    <submittedName>
        <fullName evidence="1">AAA-domain-containing protein</fullName>
    </submittedName>
</protein>
<dbReference type="Proteomes" id="UP000814140">
    <property type="component" value="Unassembled WGS sequence"/>
</dbReference>
<sequence>MSSPASTVKAALALKPREEFAVADTVLLGADLWDCLVPAASQQQRIALSIAPVSPPSRSRAPGRHRSSLASLACWAIKDDTHGLTVPAEWTKLYGRVFGSLVVSDEEKTHTISSLQLIPLEEVYVQALSPQSYHAAKADISSLENWFCTDQRILRQGSPYFPHHSVFPSYQPDADAPQHQLKYSLIMTEPVLQGYAQKGRTTFILLPPPHEEPRVNGHTDGVTSSSASEESDFSDEDVEIDEGFLASSVAPQTAGPNGVNHDVTSTGSSLSRPSHEFVVEPLPSPIHSTLDDHTLYIRTADLSKLGILDGDWAVVWQSASSNRRVVRLEANDGLVESIGCLIASPILLHNIDPDFSPSHRFHLQASPEGIHGRALPTAKAVTIARVASRLSTNRVYQPLVLQALKSSFEGKRRLVRQGDLLAVKVDVDQLPYMRLSESAEGDAPEVHSGLSTYPARSEQIIYFIVTNVDCDSPVARNGLNTPDINVGLAVGELGCWVDSSVTRMIQTGIEHTRIPDATHFLGMLLTAVVIVADVTFVLDLDVALPAADMEEKQEQNNYRAFQQIRGLASAALLPQALSYDIPISFLLKGARGIGKFTTTAQVASRLGMHLFEVNCYDFLSENDAKTEGVLRARFEQATSCAPCIFVLRHIDAFAQTTQGSEPGHEPAIINVLQDLLKDLYGSWRLTGYPILVCGTTSEPSRVPTSLLACFKHEVSFEAPGEPERSAVLQSLLASKTLAPDVSIVDLARRTAAFVAGDLDDLVTRTSFTALTRAMLAVEDGFRANDLFLSGIALTKSDFDIALDEARSSYSQNIGAPTIPNVSWDDVGGLADVKADILDTVQLPLEHPELFAQDLKKRSGILLYGPPGTGKTLLAKAVATTCALNFFSVKGPELLNMYIGESEANVRRVFQRARDARPCVVFFDELDSVAPKRGAHGDSGGVMDRIVSQLLAELDGIAAGAGGDVFVIGATNRPDLLDPALLRPGRFDRMLYLGVSDTDLAQLKILQALTRKFRLDPALDLLAVAQQCPFNFTGADFYALCSDALLKAMSRKAEEIDAKLAVLNAGPASDVHPHPLTPQYYLAEMASPADIEVVVSQLDFDNALRELTPSVSQAEMAHYAKIQQRFSRKPEADEIGKGKGKGKAKAVDWQ</sequence>
<keyword evidence="2" id="KW-1185">Reference proteome</keyword>
<name>A0ACB8SMT5_9AGAM</name>
<evidence type="ECO:0000313" key="1">
    <source>
        <dbReference type="EMBL" id="KAI0057091.1"/>
    </source>
</evidence>
<comment type="caution">
    <text evidence="1">The sequence shown here is derived from an EMBL/GenBank/DDBJ whole genome shotgun (WGS) entry which is preliminary data.</text>
</comment>
<organism evidence="1 2">
    <name type="scientific">Artomyces pyxidatus</name>
    <dbReference type="NCBI Taxonomy" id="48021"/>
    <lineage>
        <taxon>Eukaryota</taxon>
        <taxon>Fungi</taxon>
        <taxon>Dikarya</taxon>
        <taxon>Basidiomycota</taxon>
        <taxon>Agaricomycotina</taxon>
        <taxon>Agaricomycetes</taxon>
        <taxon>Russulales</taxon>
        <taxon>Auriscalpiaceae</taxon>
        <taxon>Artomyces</taxon>
    </lineage>
</organism>